<accession>A0A183CEC3</accession>
<feature type="region of interest" description="Disordered" evidence="1">
    <location>
        <begin position="228"/>
        <end position="278"/>
    </location>
</feature>
<reference evidence="3" key="2">
    <citation type="submission" date="2014-05" db="EMBL/GenBank/DDBJ databases">
        <title>The genome and life-stage specific transcriptomes of Globodera pallida elucidate key aspects of plant parasitism by a cyst nematode.</title>
        <authorList>
            <person name="Cotton J.A."/>
            <person name="Lilley C.J."/>
            <person name="Jones L.M."/>
            <person name="Kikuchi T."/>
            <person name="Reid A.J."/>
            <person name="Thorpe P."/>
            <person name="Tsai I.J."/>
            <person name="Beasley H."/>
            <person name="Blok V."/>
            <person name="Cock P.J.A."/>
            <person name="Van den Akker S.E."/>
            <person name="Holroyd N."/>
            <person name="Hunt M."/>
            <person name="Mantelin S."/>
            <person name="Naghra H."/>
            <person name="Pain A."/>
            <person name="Palomares-Rius J.E."/>
            <person name="Zarowiecki M."/>
            <person name="Berriman M."/>
            <person name="Jones J.T."/>
            <person name="Urwin P.E."/>
        </authorList>
    </citation>
    <scope>NUCLEOTIDE SEQUENCE [LARGE SCALE GENOMIC DNA]</scope>
    <source>
        <strain evidence="3">Lindley</strain>
    </source>
</reference>
<evidence type="ECO:0000256" key="2">
    <source>
        <dbReference type="SAM" id="Phobius"/>
    </source>
</evidence>
<dbReference type="WBParaSite" id="GPLIN_001122700">
    <property type="protein sequence ID" value="GPLIN_001122700"/>
    <property type="gene ID" value="GPLIN_001122700"/>
</dbReference>
<evidence type="ECO:0000256" key="1">
    <source>
        <dbReference type="SAM" id="MobiDB-lite"/>
    </source>
</evidence>
<reference evidence="3" key="1">
    <citation type="submission" date="2013-12" db="EMBL/GenBank/DDBJ databases">
        <authorList>
            <person name="Aslett M."/>
        </authorList>
    </citation>
    <scope>NUCLEOTIDE SEQUENCE [LARGE SCALE GENOMIC DNA]</scope>
    <source>
        <strain evidence="3">Lindley</strain>
    </source>
</reference>
<keyword evidence="2" id="KW-0472">Membrane</keyword>
<evidence type="ECO:0000313" key="3">
    <source>
        <dbReference type="Proteomes" id="UP000050741"/>
    </source>
</evidence>
<feature type="compositionally biased region" description="Gly residues" evidence="1">
    <location>
        <begin position="200"/>
        <end position="216"/>
    </location>
</feature>
<feature type="transmembrane region" description="Helical" evidence="2">
    <location>
        <begin position="130"/>
        <end position="154"/>
    </location>
</feature>
<organism evidence="3 4">
    <name type="scientific">Globodera pallida</name>
    <name type="common">Potato cyst nematode worm</name>
    <name type="synonym">Heterodera pallida</name>
    <dbReference type="NCBI Taxonomy" id="36090"/>
    <lineage>
        <taxon>Eukaryota</taxon>
        <taxon>Metazoa</taxon>
        <taxon>Ecdysozoa</taxon>
        <taxon>Nematoda</taxon>
        <taxon>Chromadorea</taxon>
        <taxon>Rhabditida</taxon>
        <taxon>Tylenchina</taxon>
        <taxon>Tylenchomorpha</taxon>
        <taxon>Tylenchoidea</taxon>
        <taxon>Heteroderidae</taxon>
        <taxon>Heteroderinae</taxon>
        <taxon>Globodera</taxon>
    </lineage>
</organism>
<dbReference type="Proteomes" id="UP000050741">
    <property type="component" value="Unassembled WGS sequence"/>
</dbReference>
<evidence type="ECO:0000313" key="4">
    <source>
        <dbReference type="WBParaSite" id="GPLIN_001122700"/>
    </source>
</evidence>
<keyword evidence="2" id="KW-1133">Transmembrane helix</keyword>
<keyword evidence="3" id="KW-1185">Reference proteome</keyword>
<feature type="region of interest" description="Disordered" evidence="1">
    <location>
        <begin position="171"/>
        <end position="216"/>
    </location>
</feature>
<proteinExistence type="predicted"/>
<dbReference type="AlphaFoldDB" id="A0A183CEC3"/>
<protein>
    <submittedName>
        <fullName evidence="4">Uncharacterized protein</fullName>
    </submittedName>
</protein>
<keyword evidence="2" id="KW-0812">Transmembrane</keyword>
<sequence length="278" mass="30552">MFYGTIKERCQHGKDQLEKACHLGAFGPMTNSIPQNAPLYPGQQTFFPPCAKTAREQKKSHSLFDPPPPPPPRPLSTQIIIINYHFVSRLCILFSYHDSFALEVITTGIWLDHLSKLESRTGIVNGLSGLMLLGSVLVGVCFILTSVIICHYWASNSAKYQAVGRMAKRMRSLRRRTSKPSSGTERVGRDVVASSRMGHYSGGRHSGGGGAAGAGGVGQCSTHYQMECQSGGSGGEQQHHHHHHLQQQQKQQQLVSPPPLPHASSQHYHRSPTPYEIV</sequence>
<name>A0A183CEC3_GLOPA</name>
<reference evidence="4" key="3">
    <citation type="submission" date="2016-06" db="UniProtKB">
        <authorList>
            <consortium name="WormBaseParasite"/>
        </authorList>
    </citation>
    <scope>IDENTIFICATION</scope>
</reference>